<protein>
    <submittedName>
        <fullName evidence="1">Uncharacterized protein</fullName>
    </submittedName>
</protein>
<keyword evidence="2" id="KW-1185">Reference proteome</keyword>
<proteinExistence type="predicted"/>
<accession>A0A1I6NWT9</accession>
<gene>
    <name evidence="1" type="ORF">SAMN05660206_101150</name>
</gene>
<reference evidence="1 2" key="1">
    <citation type="submission" date="2016-10" db="EMBL/GenBank/DDBJ databases">
        <authorList>
            <person name="de Groot N.N."/>
        </authorList>
    </citation>
    <scope>NUCLEOTIDE SEQUENCE [LARGE SCALE GENOMIC DNA]</scope>
    <source>
        <strain evidence="1 2">DSM 22789</strain>
    </source>
</reference>
<evidence type="ECO:0000313" key="1">
    <source>
        <dbReference type="EMBL" id="SFS32413.1"/>
    </source>
</evidence>
<organism evidence="1 2">
    <name type="scientific">Sphingobacterium wenxiniae</name>
    <dbReference type="NCBI Taxonomy" id="683125"/>
    <lineage>
        <taxon>Bacteria</taxon>
        <taxon>Pseudomonadati</taxon>
        <taxon>Bacteroidota</taxon>
        <taxon>Sphingobacteriia</taxon>
        <taxon>Sphingobacteriales</taxon>
        <taxon>Sphingobacteriaceae</taxon>
        <taxon>Sphingobacterium</taxon>
    </lineage>
</organism>
<dbReference type="STRING" id="683125.SAMN05660206_101150"/>
<dbReference type="Proteomes" id="UP000198785">
    <property type="component" value="Unassembled WGS sequence"/>
</dbReference>
<dbReference type="AlphaFoldDB" id="A0A1I6NWT9"/>
<sequence>MKRLGLLFAFAMLCWSCDKDDTPSNATECDIRMKKLYESELQCTQKPTAMAVNLFSGTYEGEKVYFTDIICPACGVMPPSFGYTCAEKKITFDSYTNVKNIKLVYNSCTKEYVD</sequence>
<dbReference type="EMBL" id="FOZZ01000001">
    <property type="protein sequence ID" value="SFS32413.1"/>
    <property type="molecule type" value="Genomic_DNA"/>
</dbReference>
<name>A0A1I6NWT9_9SPHI</name>
<evidence type="ECO:0000313" key="2">
    <source>
        <dbReference type="Proteomes" id="UP000198785"/>
    </source>
</evidence>